<feature type="domain" description="Major facilitator superfamily (MFS) profile" evidence="7">
    <location>
        <begin position="26"/>
        <end position="431"/>
    </location>
</feature>
<dbReference type="InterPro" id="IPR011701">
    <property type="entry name" value="MFS"/>
</dbReference>
<dbReference type="SUPFAM" id="SSF103473">
    <property type="entry name" value="MFS general substrate transporter"/>
    <property type="match status" value="1"/>
</dbReference>
<dbReference type="RefSeq" id="WP_204032475.1">
    <property type="nucleotide sequence ID" value="NZ_BOOW01000054.1"/>
</dbReference>
<dbReference type="InterPro" id="IPR020846">
    <property type="entry name" value="MFS_dom"/>
</dbReference>
<feature type="transmembrane region" description="Helical" evidence="6">
    <location>
        <begin position="378"/>
        <end position="402"/>
    </location>
</feature>
<evidence type="ECO:0000256" key="6">
    <source>
        <dbReference type="SAM" id="Phobius"/>
    </source>
</evidence>
<dbReference type="InterPro" id="IPR036259">
    <property type="entry name" value="MFS_trans_sf"/>
</dbReference>
<evidence type="ECO:0000256" key="5">
    <source>
        <dbReference type="ARBA" id="ARBA00023136"/>
    </source>
</evidence>
<dbReference type="Proteomes" id="UP000606172">
    <property type="component" value="Unassembled WGS sequence"/>
</dbReference>
<evidence type="ECO:0000256" key="1">
    <source>
        <dbReference type="ARBA" id="ARBA00004651"/>
    </source>
</evidence>
<reference evidence="8" key="1">
    <citation type="submission" date="2021-01" db="EMBL/GenBank/DDBJ databases">
        <title>Whole genome shotgun sequence of Sinosporangium siamense NBRC 109515.</title>
        <authorList>
            <person name="Komaki H."/>
            <person name="Tamura T."/>
        </authorList>
    </citation>
    <scope>NUCLEOTIDE SEQUENCE</scope>
    <source>
        <strain evidence="8">NBRC 109515</strain>
    </source>
</reference>
<dbReference type="PROSITE" id="PS50850">
    <property type="entry name" value="MFS"/>
    <property type="match status" value="1"/>
</dbReference>
<gene>
    <name evidence="8" type="ORF">Ssi02_73270</name>
</gene>
<feature type="transmembrane region" description="Helical" evidence="6">
    <location>
        <begin position="94"/>
        <end position="114"/>
    </location>
</feature>
<accession>A0A919VB20</accession>
<evidence type="ECO:0000313" key="8">
    <source>
        <dbReference type="EMBL" id="GII97096.1"/>
    </source>
</evidence>
<comment type="subcellular location">
    <subcellularLocation>
        <location evidence="1">Cell membrane</location>
        <topology evidence="1">Multi-pass membrane protein</topology>
    </subcellularLocation>
</comment>
<feature type="transmembrane region" description="Helical" evidence="6">
    <location>
        <begin position="343"/>
        <end position="366"/>
    </location>
</feature>
<feature type="transmembrane region" description="Helical" evidence="6">
    <location>
        <begin position="25"/>
        <end position="43"/>
    </location>
</feature>
<feature type="transmembrane region" description="Helical" evidence="6">
    <location>
        <begin position="318"/>
        <end position="337"/>
    </location>
</feature>
<dbReference type="AlphaFoldDB" id="A0A919VB20"/>
<feature type="transmembrane region" description="Helical" evidence="6">
    <location>
        <begin position="120"/>
        <end position="141"/>
    </location>
</feature>
<organism evidence="8 9">
    <name type="scientific">Sinosporangium siamense</name>
    <dbReference type="NCBI Taxonomy" id="1367973"/>
    <lineage>
        <taxon>Bacteria</taxon>
        <taxon>Bacillati</taxon>
        <taxon>Actinomycetota</taxon>
        <taxon>Actinomycetes</taxon>
        <taxon>Streptosporangiales</taxon>
        <taxon>Streptosporangiaceae</taxon>
        <taxon>Sinosporangium</taxon>
    </lineage>
</organism>
<feature type="transmembrane region" description="Helical" evidence="6">
    <location>
        <begin position="187"/>
        <end position="207"/>
    </location>
</feature>
<evidence type="ECO:0000256" key="4">
    <source>
        <dbReference type="ARBA" id="ARBA00022989"/>
    </source>
</evidence>
<feature type="transmembrane region" description="Helical" evidence="6">
    <location>
        <begin position="286"/>
        <end position="306"/>
    </location>
</feature>
<dbReference type="Pfam" id="PF07690">
    <property type="entry name" value="MFS_1"/>
    <property type="match status" value="1"/>
</dbReference>
<keyword evidence="9" id="KW-1185">Reference proteome</keyword>
<sequence>MENAELVAADPHNPQMRLRDTLRHGGWAICALAVPLVAMEQLAREATTTLAPDIQQHFGISDATLIAIAGFTGVALTLGGLPMAWLADRVRRKYLVVGSAGLGTLSLVWAGLAQETWHLFVAYALTGIAAAYSNPVFGSLISDAYPVQGRGRIFSLHAMATPLGQLVGPALAGAAAGLAGGPEGWRWAYLGLAVPYALLAVAAAVFLKEPARGQSDQMSLFGTTREGEVGRPSGVFAAFRQMLKVKSFLFLCLGIGVLGLALYAVPVQVSLLLGDEYGFDAVTRGLVFSLTQVPVIAAMIIGGRQFDHDYRRNPARTMHVVGFAIVSFGVLMIAGVWMQPVWLLLGLYVLAMMCNGIALVAVNPLVASVTPYRLRAQAFAILPVFTFLMGGFFGSIFAGFISDSYGPRAALTIAVAVSAFVAGYLVLHGGRYLKQDVAAAVEELVKDQAADALPQK</sequence>
<feature type="transmembrane region" description="Helical" evidence="6">
    <location>
        <begin position="153"/>
        <end position="175"/>
    </location>
</feature>
<dbReference type="GO" id="GO:0005886">
    <property type="term" value="C:plasma membrane"/>
    <property type="evidence" value="ECO:0007669"/>
    <property type="project" value="UniProtKB-SubCell"/>
</dbReference>
<keyword evidence="5 6" id="KW-0472">Membrane</keyword>
<proteinExistence type="predicted"/>
<feature type="transmembrane region" description="Helical" evidence="6">
    <location>
        <begin position="248"/>
        <end position="266"/>
    </location>
</feature>
<dbReference type="Gene3D" id="1.20.1250.20">
    <property type="entry name" value="MFS general substrate transporter like domains"/>
    <property type="match status" value="1"/>
</dbReference>
<name>A0A919VB20_9ACTN</name>
<evidence type="ECO:0000256" key="2">
    <source>
        <dbReference type="ARBA" id="ARBA00022448"/>
    </source>
</evidence>
<keyword evidence="3 6" id="KW-0812">Transmembrane</keyword>
<evidence type="ECO:0000313" key="9">
    <source>
        <dbReference type="Proteomes" id="UP000606172"/>
    </source>
</evidence>
<dbReference type="GO" id="GO:0022857">
    <property type="term" value="F:transmembrane transporter activity"/>
    <property type="evidence" value="ECO:0007669"/>
    <property type="project" value="InterPro"/>
</dbReference>
<feature type="transmembrane region" description="Helical" evidence="6">
    <location>
        <begin position="63"/>
        <end position="87"/>
    </location>
</feature>
<comment type="caution">
    <text evidence="8">The sequence shown here is derived from an EMBL/GenBank/DDBJ whole genome shotgun (WGS) entry which is preliminary data.</text>
</comment>
<protein>
    <submittedName>
        <fullName evidence="8">MFS transporter</fullName>
    </submittedName>
</protein>
<dbReference type="InterPro" id="IPR044770">
    <property type="entry name" value="MFS_spinster-like"/>
</dbReference>
<feature type="transmembrane region" description="Helical" evidence="6">
    <location>
        <begin position="408"/>
        <end position="427"/>
    </location>
</feature>
<dbReference type="EMBL" id="BOOW01000054">
    <property type="protein sequence ID" value="GII97096.1"/>
    <property type="molecule type" value="Genomic_DNA"/>
</dbReference>
<evidence type="ECO:0000256" key="3">
    <source>
        <dbReference type="ARBA" id="ARBA00022692"/>
    </source>
</evidence>
<dbReference type="PANTHER" id="PTHR23505:SF79">
    <property type="entry name" value="PROTEIN SPINSTER"/>
    <property type="match status" value="1"/>
</dbReference>
<keyword evidence="2" id="KW-0813">Transport</keyword>
<keyword evidence="4 6" id="KW-1133">Transmembrane helix</keyword>
<dbReference type="PANTHER" id="PTHR23505">
    <property type="entry name" value="SPINSTER"/>
    <property type="match status" value="1"/>
</dbReference>
<evidence type="ECO:0000259" key="7">
    <source>
        <dbReference type="PROSITE" id="PS50850"/>
    </source>
</evidence>